<evidence type="ECO:0000256" key="1">
    <source>
        <dbReference type="SAM" id="SignalP"/>
    </source>
</evidence>
<name>A0A5C3DR70_9BASI</name>
<evidence type="ECO:0000313" key="2">
    <source>
        <dbReference type="EMBL" id="SPO19927.1"/>
    </source>
</evidence>
<protein>
    <submittedName>
        <fullName evidence="2">Uncharacterized protein</fullName>
    </submittedName>
</protein>
<organism evidence="2 3">
    <name type="scientific">Ustilago trichophora</name>
    <dbReference type="NCBI Taxonomy" id="86804"/>
    <lineage>
        <taxon>Eukaryota</taxon>
        <taxon>Fungi</taxon>
        <taxon>Dikarya</taxon>
        <taxon>Basidiomycota</taxon>
        <taxon>Ustilaginomycotina</taxon>
        <taxon>Ustilaginomycetes</taxon>
        <taxon>Ustilaginales</taxon>
        <taxon>Ustilaginaceae</taxon>
        <taxon>Ustilago</taxon>
    </lineage>
</organism>
<reference evidence="2 3" key="1">
    <citation type="submission" date="2018-03" db="EMBL/GenBank/DDBJ databases">
        <authorList>
            <person name="Guldener U."/>
        </authorList>
    </citation>
    <scope>NUCLEOTIDE SEQUENCE [LARGE SCALE GENOMIC DNA]</scope>
    <source>
        <strain evidence="2 3">NBRC100155</strain>
    </source>
</reference>
<sequence length="161" mass="16927">MKIVSVPFLATSFTLVAAMTTTVAAIWLPDPHGDIYKSYCDPHGAKASTSHVCVTTQNANLKNEITSDSIFQGYYAADNSGFVIIPITGGNNVTSNAGVSLIVAMDLQSCTPKLGDFCSSYDFRLAADGSVLPLTTSGVIWQPGGSAIEWPDEAYSPGSKP</sequence>
<feature type="signal peptide" evidence="1">
    <location>
        <begin position="1"/>
        <end position="25"/>
    </location>
</feature>
<proteinExistence type="predicted"/>
<dbReference type="AlphaFoldDB" id="A0A5C3DR70"/>
<dbReference type="EMBL" id="OOIN01000001">
    <property type="protein sequence ID" value="SPO19927.1"/>
    <property type="molecule type" value="Genomic_DNA"/>
</dbReference>
<keyword evidence="3" id="KW-1185">Reference proteome</keyword>
<accession>A0A5C3DR70</accession>
<keyword evidence="1" id="KW-0732">Signal</keyword>
<dbReference type="Proteomes" id="UP000324022">
    <property type="component" value="Unassembled WGS sequence"/>
</dbReference>
<evidence type="ECO:0000313" key="3">
    <source>
        <dbReference type="Proteomes" id="UP000324022"/>
    </source>
</evidence>
<gene>
    <name evidence="2" type="ORF">UTRI_10017</name>
</gene>
<feature type="chain" id="PRO_5022971545" evidence="1">
    <location>
        <begin position="26"/>
        <end position="161"/>
    </location>
</feature>